<dbReference type="Proteomes" id="UP000320762">
    <property type="component" value="Unassembled WGS sequence"/>
</dbReference>
<evidence type="ECO:0000313" key="2">
    <source>
        <dbReference type="Proteomes" id="UP000320762"/>
    </source>
</evidence>
<sequence length="60" mass="7184">MFHPPFAECRPCTQCTFMIPSDDPYRTCMQCRKEARDRARKRRVRTDARDWVSTFQSLAL</sequence>
<dbReference type="EMBL" id="VDMD01000002">
    <property type="protein sequence ID" value="TRM68728.1"/>
    <property type="molecule type" value="Genomic_DNA"/>
</dbReference>
<name>A0A550CVB5_9AGAR</name>
<evidence type="ECO:0000313" key="1">
    <source>
        <dbReference type="EMBL" id="TRM68728.1"/>
    </source>
</evidence>
<proteinExistence type="predicted"/>
<accession>A0A550CVB5</accession>
<comment type="caution">
    <text evidence="1">The sequence shown here is derived from an EMBL/GenBank/DDBJ whole genome shotgun (WGS) entry which is preliminary data.</text>
</comment>
<keyword evidence="2" id="KW-1185">Reference proteome</keyword>
<gene>
    <name evidence="1" type="ORF">BD626DRAFT_482572</name>
</gene>
<protein>
    <submittedName>
        <fullName evidence="1">Uncharacterized protein</fullName>
    </submittedName>
</protein>
<dbReference type="AlphaFoldDB" id="A0A550CVB5"/>
<reference evidence="1 2" key="1">
    <citation type="journal article" date="2019" name="New Phytol.">
        <title>Comparative genomics reveals unique wood-decay strategies and fruiting body development in the Schizophyllaceae.</title>
        <authorList>
            <person name="Almasi E."/>
            <person name="Sahu N."/>
            <person name="Krizsan K."/>
            <person name="Balint B."/>
            <person name="Kovacs G.M."/>
            <person name="Kiss B."/>
            <person name="Cseklye J."/>
            <person name="Drula E."/>
            <person name="Henrissat B."/>
            <person name="Nagy I."/>
            <person name="Chovatia M."/>
            <person name="Adam C."/>
            <person name="LaButti K."/>
            <person name="Lipzen A."/>
            <person name="Riley R."/>
            <person name="Grigoriev I.V."/>
            <person name="Nagy L.G."/>
        </authorList>
    </citation>
    <scope>NUCLEOTIDE SEQUENCE [LARGE SCALE GENOMIC DNA]</scope>
    <source>
        <strain evidence="1 2">NL-1724</strain>
    </source>
</reference>
<organism evidence="1 2">
    <name type="scientific">Schizophyllum amplum</name>
    <dbReference type="NCBI Taxonomy" id="97359"/>
    <lineage>
        <taxon>Eukaryota</taxon>
        <taxon>Fungi</taxon>
        <taxon>Dikarya</taxon>
        <taxon>Basidiomycota</taxon>
        <taxon>Agaricomycotina</taxon>
        <taxon>Agaricomycetes</taxon>
        <taxon>Agaricomycetidae</taxon>
        <taxon>Agaricales</taxon>
        <taxon>Schizophyllaceae</taxon>
        <taxon>Schizophyllum</taxon>
    </lineage>
</organism>